<dbReference type="Pfam" id="PF18962">
    <property type="entry name" value="Por_Secre_tail"/>
    <property type="match status" value="1"/>
</dbReference>
<reference evidence="2" key="1">
    <citation type="journal article" date="2020" name="mSystems">
        <title>Genome- and Community-Level Interaction Insights into Carbon Utilization and Element Cycling Functions of Hydrothermarchaeota in Hydrothermal Sediment.</title>
        <authorList>
            <person name="Zhou Z."/>
            <person name="Liu Y."/>
            <person name="Xu W."/>
            <person name="Pan J."/>
            <person name="Luo Z.H."/>
            <person name="Li M."/>
        </authorList>
    </citation>
    <scope>NUCLEOTIDE SEQUENCE [LARGE SCALE GENOMIC DNA]</scope>
    <source>
        <strain evidence="2">SpSt-500</strain>
    </source>
</reference>
<evidence type="ECO:0000259" key="1">
    <source>
        <dbReference type="Pfam" id="PF18962"/>
    </source>
</evidence>
<dbReference type="GO" id="GO:0010411">
    <property type="term" value="P:xyloglucan metabolic process"/>
    <property type="evidence" value="ECO:0007669"/>
    <property type="project" value="TreeGrafter"/>
</dbReference>
<dbReference type="InterPro" id="IPR015943">
    <property type="entry name" value="WD40/YVTN_repeat-like_dom_sf"/>
</dbReference>
<evidence type="ECO:0000313" key="2">
    <source>
        <dbReference type="EMBL" id="HGT48843.1"/>
    </source>
</evidence>
<gene>
    <name evidence="2" type="ORF">ENS56_12465</name>
</gene>
<dbReference type="Gene3D" id="2.130.10.10">
    <property type="entry name" value="YVTN repeat-like/Quinoprotein amine dehydrogenase"/>
    <property type="match status" value="3"/>
</dbReference>
<proteinExistence type="predicted"/>
<dbReference type="PANTHER" id="PTHR43739:SF5">
    <property type="entry name" value="EXO-ALPHA-SIALIDASE"/>
    <property type="match status" value="1"/>
</dbReference>
<sequence length="538" mass="60358">MSLVFATDSNNTVYCGTHLGLFKTTDNGNNWFQSNSFQDTAISSILIDAANNIFVGTGYYDNGNGVYYSSDGGNNWIHLGLEGKVVLSLAFDSNRTLYAGTKQDGLFKTANMGQTWIQHQSGIEGVEVFRLKINSQGHILVGSENEGVYSSTDGGETFTQIGLPISHIQNIDFSPDKNFIFASTPSGVQRYNRTTEIWENKGLSEVEAVSVSPSGELYAATFTDGIYRSSNNGDSWEFISNDVIERYNFKAITDSILIDAAYPNLRISTNAGSSWNTTSIRSSPFRSAILYEKNTETIFIHGFLNQSKIFYTSNYGQSFSEILAPTSISSKNGLAINSLNDLFYSSTQGDNQFYGIYHLNYPYQNWIKLYSGITYSIKIDYDNIIYASVNNGVISSEDNGNNWEIIFNENASRAFAQDLNIDDNILFIATNSYGLYELQIPTNIMEENNLLLSYQLYQNYPNPFNPFTKIKFSVPKSEIVQIKVYDILGKEIKTILKEFKQAGNYEVELDASNLPSGIYFYRMISGDYSETKKMILLR</sequence>
<feature type="domain" description="Secretion system C-terminal sorting" evidence="1">
    <location>
        <begin position="460"/>
        <end position="535"/>
    </location>
</feature>
<accession>A0A832G7S4</accession>
<organism evidence="2">
    <name type="scientific">Ignavibacterium album</name>
    <dbReference type="NCBI Taxonomy" id="591197"/>
    <lineage>
        <taxon>Bacteria</taxon>
        <taxon>Pseudomonadati</taxon>
        <taxon>Ignavibacteriota</taxon>
        <taxon>Ignavibacteria</taxon>
        <taxon>Ignavibacteriales</taxon>
        <taxon>Ignavibacteriaceae</taxon>
        <taxon>Ignavibacterium</taxon>
    </lineage>
</organism>
<name>A0A832G7S4_9BACT</name>
<dbReference type="InterPro" id="IPR026444">
    <property type="entry name" value="Secre_tail"/>
</dbReference>
<dbReference type="SUPFAM" id="SSF110296">
    <property type="entry name" value="Oligoxyloglucan reducing end-specific cellobiohydrolase"/>
    <property type="match status" value="2"/>
</dbReference>
<dbReference type="InterPro" id="IPR052025">
    <property type="entry name" value="Xyloglucanase_GH74"/>
</dbReference>
<dbReference type="EMBL" id="DSVI01000019">
    <property type="protein sequence ID" value="HGT48843.1"/>
    <property type="molecule type" value="Genomic_DNA"/>
</dbReference>
<dbReference type="AlphaFoldDB" id="A0A832G7S4"/>
<comment type="caution">
    <text evidence="2">The sequence shown here is derived from an EMBL/GenBank/DDBJ whole genome shotgun (WGS) entry which is preliminary data.</text>
</comment>
<dbReference type="Gene3D" id="2.60.40.4070">
    <property type="match status" value="1"/>
</dbReference>
<dbReference type="NCBIfam" id="TIGR04183">
    <property type="entry name" value="Por_Secre_tail"/>
    <property type="match status" value="1"/>
</dbReference>
<protein>
    <submittedName>
        <fullName evidence="2">T9SS type A sorting domain-containing protein</fullName>
    </submittedName>
</protein>
<dbReference type="PANTHER" id="PTHR43739">
    <property type="entry name" value="XYLOGLUCANASE (EUROFUNG)"/>
    <property type="match status" value="1"/>
</dbReference>